<proteinExistence type="predicted"/>
<evidence type="ECO:0000313" key="3">
    <source>
        <dbReference type="Proteomes" id="UP001597145"/>
    </source>
</evidence>
<dbReference type="Gene3D" id="1.10.1040.10">
    <property type="entry name" value="N-(1-d-carboxylethyl)-l-norvaline Dehydrogenase, domain 2"/>
    <property type="match status" value="1"/>
</dbReference>
<sequence length="179" mass="18798">MGPGCSPAGSWCQRCSGSESAYVFYSGPREVFDAHQPLLRLIGRPDYLGAGPRPAQLLYQAQLSYFLTALAGFTQAAALVGTAGVPASDYLPYAVDIADSVSMYLGQAAKQMDANDHPGTGDTTMMRASAAHVARTSLDSGLDTAVPDAVGSLYDHAVAAGRGNDSWTVLSEVVRRRLP</sequence>
<keyword evidence="3" id="KW-1185">Reference proteome</keyword>
<dbReference type="InterPro" id="IPR013328">
    <property type="entry name" value="6PGD_dom2"/>
</dbReference>
<evidence type="ECO:0000259" key="1">
    <source>
        <dbReference type="Pfam" id="PF21761"/>
    </source>
</evidence>
<reference evidence="3" key="1">
    <citation type="journal article" date="2019" name="Int. J. Syst. Evol. Microbiol.">
        <title>The Global Catalogue of Microorganisms (GCM) 10K type strain sequencing project: providing services to taxonomists for standard genome sequencing and annotation.</title>
        <authorList>
            <consortium name="The Broad Institute Genomics Platform"/>
            <consortium name="The Broad Institute Genome Sequencing Center for Infectious Disease"/>
            <person name="Wu L."/>
            <person name="Ma J."/>
        </authorList>
    </citation>
    <scope>NUCLEOTIDE SEQUENCE [LARGE SCALE GENOMIC DNA]</scope>
    <source>
        <strain evidence="3">JCM 12165</strain>
    </source>
</reference>
<dbReference type="EMBL" id="JBHUCP010000051">
    <property type="protein sequence ID" value="MFD1535194.1"/>
    <property type="molecule type" value="Genomic_DNA"/>
</dbReference>
<dbReference type="Pfam" id="PF21761">
    <property type="entry name" value="RedAm-like_C"/>
    <property type="match status" value="1"/>
</dbReference>
<feature type="domain" description="NADPH-dependent reductive aminase-like C-terminal" evidence="1">
    <location>
        <begin position="54"/>
        <end position="176"/>
    </location>
</feature>
<organism evidence="2 3">
    <name type="scientific">Pseudonocardia aurantiaca</name>
    <dbReference type="NCBI Taxonomy" id="75290"/>
    <lineage>
        <taxon>Bacteria</taxon>
        <taxon>Bacillati</taxon>
        <taxon>Actinomycetota</taxon>
        <taxon>Actinomycetes</taxon>
        <taxon>Pseudonocardiales</taxon>
        <taxon>Pseudonocardiaceae</taxon>
        <taxon>Pseudonocardia</taxon>
    </lineage>
</organism>
<protein>
    <recommendedName>
        <fullName evidence="1">NADPH-dependent reductive aminase-like C-terminal domain-containing protein</fullName>
    </recommendedName>
</protein>
<accession>A0ABW4FXP2</accession>
<dbReference type="Proteomes" id="UP001597145">
    <property type="component" value="Unassembled WGS sequence"/>
</dbReference>
<name>A0ABW4FXP2_9PSEU</name>
<gene>
    <name evidence="2" type="ORF">ACFSCY_37885</name>
</gene>
<dbReference type="RefSeq" id="WP_343987309.1">
    <property type="nucleotide sequence ID" value="NZ_BAAAJG010000028.1"/>
</dbReference>
<dbReference type="InterPro" id="IPR048666">
    <property type="entry name" value="RedAm-like_C"/>
</dbReference>
<comment type="caution">
    <text evidence="2">The sequence shown here is derived from an EMBL/GenBank/DDBJ whole genome shotgun (WGS) entry which is preliminary data.</text>
</comment>
<evidence type="ECO:0000313" key="2">
    <source>
        <dbReference type="EMBL" id="MFD1535194.1"/>
    </source>
</evidence>